<evidence type="ECO:0000256" key="2">
    <source>
        <dbReference type="ARBA" id="ARBA00007991"/>
    </source>
</evidence>
<proteinExistence type="inferred from homology"/>
<dbReference type="GO" id="GO:0006606">
    <property type="term" value="P:protein import into nucleus"/>
    <property type="evidence" value="ECO:0007669"/>
    <property type="project" value="TreeGrafter"/>
</dbReference>
<dbReference type="AlphaFoldDB" id="A0A9W6T4X7"/>
<keyword evidence="4" id="KW-0539">Nucleus</keyword>
<keyword evidence="3" id="KW-0813">Transport</keyword>
<dbReference type="Proteomes" id="UP001165120">
    <property type="component" value="Unassembled WGS sequence"/>
</dbReference>
<sequence>MDEFKIFRRDVSDLYEAIYPITKSSLLKDLVNNLSVSISSNSPRDLEASLFLISSLSDTLTENSVDEETLNYIKKVFDSNILDYVTTTTYNTTNNSAIRKFNMLSYTTIRFLSSVNFIYKLQIGLPYLQSVLDFLFNSMIGSTSYQLIASKTIAKICDESRSNLISFLPNFKNIITAMIDDITVDTLIRQRIINSYASIIQGVKDPVIQGENLLYVSELIEKRATEAISKLTDNNVENNERIIEYLTSLLSCLNSIGKGMQLPDEVEECLTDEEEKTLSDFWHQDPLNIHPRLLNLINIFTSSHPLLISNLGITEEAVNTLQCGLTESIPGPFVFSNDSILQFIITKFENQKTGKNSYPLLYGLLNSLITSNYRDFDEFIISNILNQIFFNKLNIINDDPDLEQSSISIFSTILIKSPNLILSNPDNQLETILEFSLNLLTKNEKFVIKSSEIFWTRLITLRKGSKNDTLIVSNLFNETQLGYVLTYRTLSSLISTQRSNIDSFIEIIKNLISKYTLNSKNWLTDSISKINQDRSSKNLKIVENSDILIKKLILTRGNRNCNSILKDFWLQINNLIDYNKK</sequence>
<dbReference type="Gene3D" id="1.25.10.10">
    <property type="entry name" value="Leucine-rich Repeat Variant"/>
    <property type="match status" value="1"/>
</dbReference>
<accession>A0A9W6T4X7</accession>
<protein>
    <submittedName>
        <fullName evidence="5">Unnamed protein product</fullName>
    </submittedName>
</protein>
<dbReference type="PANTHER" id="PTHR12363:SF33">
    <property type="entry name" value="IMPORTIN-13"/>
    <property type="match status" value="1"/>
</dbReference>
<evidence type="ECO:0000256" key="1">
    <source>
        <dbReference type="ARBA" id="ARBA00004123"/>
    </source>
</evidence>
<dbReference type="EMBL" id="BSXN01002041">
    <property type="protein sequence ID" value="GME75390.1"/>
    <property type="molecule type" value="Genomic_DNA"/>
</dbReference>
<evidence type="ECO:0000256" key="3">
    <source>
        <dbReference type="ARBA" id="ARBA00022448"/>
    </source>
</evidence>
<comment type="subcellular location">
    <subcellularLocation>
        <location evidence="1">Nucleus</location>
    </subcellularLocation>
</comment>
<dbReference type="InterPro" id="IPR016024">
    <property type="entry name" value="ARM-type_fold"/>
</dbReference>
<evidence type="ECO:0000313" key="6">
    <source>
        <dbReference type="Proteomes" id="UP001165120"/>
    </source>
</evidence>
<dbReference type="GO" id="GO:0005737">
    <property type="term" value="C:cytoplasm"/>
    <property type="evidence" value="ECO:0007669"/>
    <property type="project" value="TreeGrafter"/>
</dbReference>
<evidence type="ECO:0000313" key="5">
    <source>
        <dbReference type="EMBL" id="GME75390.1"/>
    </source>
</evidence>
<dbReference type="GO" id="GO:0005634">
    <property type="term" value="C:nucleus"/>
    <property type="evidence" value="ECO:0007669"/>
    <property type="project" value="UniProtKB-SubCell"/>
</dbReference>
<comment type="similarity">
    <text evidence="2">Belongs to the importin beta family.</text>
</comment>
<dbReference type="PANTHER" id="PTHR12363">
    <property type="entry name" value="TRANSPORTIN 3 AND IMPORTIN 13"/>
    <property type="match status" value="1"/>
</dbReference>
<reference evidence="5" key="1">
    <citation type="submission" date="2023-04" db="EMBL/GenBank/DDBJ databases">
        <title>Candida boidinii NBRC 10035.</title>
        <authorList>
            <person name="Ichikawa N."/>
            <person name="Sato H."/>
            <person name="Tonouchi N."/>
        </authorList>
    </citation>
    <scope>NUCLEOTIDE SEQUENCE</scope>
    <source>
        <strain evidence="5">NBRC 10035</strain>
    </source>
</reference>
<dbReference type="SUPFAM" id="SSF48371">
    <property type="entry name" value="ARM repeat"/>
    <property type="match status" value="1"/>
</dbReference>
<gene>
    <name evidence="5" type="ORF">Cboi02_000476700</name>
</gene>
<dbReference type="InterPro" id="IPR011989">
    <property type="entry name" value="ARM-like"/>
</dbReference>
<comment type="caution">
    <text evidence="5">The sequence shown here is derived from an EMBL/GenBank/DDBJ whole genome shotgun (WGS) entry which is preliminary data.</text>
</comment>
<keyword evidence="6" id="KW-1185">Reference proteome</keyword>
<evidence type="ECO:0000256" key="4">
    <source>
        <dbReference type="ARBA" id="ARBA00023242"/>
    </source>
</evidence>
<name>A0A9W6T4X7_CANBO</name>
<dbReference type="InterPro" id="IPR051345">
    <property type="entry name" value="Importin_beta-like_NTR"/>
</dbReference>
<organism evidence="5 6">
    <name type="scientific">Candida boidinii</name>
    <name type="common">Yeast</name>
    <dbReference type="NCBI Taxonomy" id="5477"/>
    <lineage>
        <taxon>Eukaryota</taxon>
        <taxon>Fungi</taxon>
        <taxon>Dikarya</taxon>
        <taxon>Ascomycota</taxon>
        <taxon>Saccharomycotina</taxon>
        <taxon>Pichiomycetes</taxon>
        <taxon>Pichiales</taxon>
        <taxon>Pichiaceae</taxon>
        <taxon>Ogataea</taxon>
        <taxon>Ogataea/Candida clade</taxon>
    </lineage>
</organism>